<gene>
    <name evidence="5" type="ORF">BLA29_005527</name>
</gene>
<dbReference type="Gene3D" id="2.80.10.50">
    <property type="match status" value="2"/>
</dbReference>
<dbReference type="Proteomes" id="UP000194236">
    <property type="component" value="Unassembled WGS sequence"/>
</dbReference>
<evidence type="ECO:0000256" key="1">
    <source>
        <dbReference type="ARBA" id="ARBA00004496"/>
    </source>
</evidence>
<dbReference type="AlphaFoldDB" id="A0A1Y3BG85"/>
<reference evidence="5 6" key="1">
    <citation type="submission" date="2017-03" db="EMBL/GenBank/DDBJ databases">
        <title>Genome Survey of Euroglyphus maynei.</title>
        <authorList>
            <person name="Arlian L.G."/>
            <person name="Morgan M.S."/>
            <person name="Rider S.D."/>
        </authorList>
    </citation>
    <scope>NUCLEOTIDE SEQUENCE [LARGE SCALE GENOMIC DNA]</scope>
    <source>
        <strain evidence="5">Arlian Lab</strain>
        <tissue evidence="5">Whole body</tissue>
    </source>
</reference>
<dbReference type="Pfam" id="PF06268">
    <property type="entry name" value="Fascin"/>
    <property type="match status" value="1"/>
</dbReference>
<keyword evidence="2" id="KW-0963">Cytoplasm</keyword>
<dbReference type="InterPro" id="IPR022768">
    <property type="entry name" value="Fascin-like_dom"/>
</dbReference>
<comment type="subcellular location">
    <subcellularLocation>
        <location evidence="1">Cytoplasm</location>
    </subcellularLocation>
</comment>
<feature type="domain" description="Fascin-like" evidence="4">
    <location>
        <begin position="5"/>
        <end position="99"/>
    </location>
</feature>
<evidence type="ECO:0000256" key="3">
    <source>
        <dbReference type="ARBA" id="ARBA00023203"/>
    </source>
</evidence>
<dbReference type="GO" id="GO:0051015">
    <property type="term" value="F:actin filament binding"/>
    <property type="evidence" value="ECO:0007669"/>
    <property type="project" value="InterPro"/>
</dbReference>
<dbReference type="GO" id="GO:0005737">
    <property type="term" value="C:cytoplasm"/>
    <property type="evidence" value="ECO:0007669"/>
    <property type="project" value="UniProtKB-SubCell"/>
</dbReference>
<evidence type="ECO:0000256" key="2">
    <source>
        <dbReference type="ARBA" id="ARBA00022490"/>
    </source>
</evidence>
<proteinExistence type="predicted"/>
<dbReference type="SUPFAM" id="SSF50405">
    <property type="entry name" value="Actin-crosslinking proteins"/>
    <property type="match status" value="2"/>
</dbReference>
<dbReference type="EMBL" id="MUJZ01025069">
    <property type="protein sequence ID" value="OTF79054.1"/>
    <property type="molecule type" value="Genomic_DNA"/>
</dbReference>
<organism evidence="5 6">
    <name type="scientific">Euroglyphus maynei</name>
    <name type="common">Mayne's house dust mite</name>
    <dbReference type="NCBI Taxonomy" id="6958"/>
    <lineage>
        <taxon>Eukaryota</taxon>
        <taxon>Metazoa</taxon>
        <taxon>Ecdysozoa</taxon>
        <taxon>Arthropoda</taxon>
        <taxon>Chelicerata</taxon>
        <taxon>Arachnida</taxon>
        <taxon>Acari</taxon>
        <taxon>Acariformes</taxon>
        <taxon>Sarcoptiformes</taxon>
        <taxon>Astigmata</taxon>
        <taxon>Psoroptidia</taxon>
        <taxon>Analgoidea</taxon>
        <taxon>Pyroglyphidae</taxon>
        <taxon>Pyroglyphinae</taxon>
        <taxon>Euroglyphus</taxon>
    </lineage>
</organism>
<accession>A0A1Y3BG85</accession>
<evidence type="ECO:0000259" key="4">
    <source>
        <dbReference type="Pfam" id="PF06268"/>
    </source>
</evidence>
<keyword evidence="6" id="KW-1185">Reference proteome</keyword>
<keyword evidence="3" id="KW-0009">Actin-binding</keyword>
<dbReference type="GO" id="GO:0030674">
    <property type="term" value="F:protein-macromolecule adaptor activity"/>
    <property type="evidence" value="ECO:0007669"/>
    <property type="project" value="InterPro"/>
</dbReference>
<dbReference type="CDD" id="cd23337">
    <property type="entry name" value="beta-trefoil_FSCN_rpt4"/>
    <property type="match status" value="1"/>
</dbReference>
<comment type="caution">
    <text evidence="5">The sequence shown here is derived from an EMBL/GenBank/DDBJ whole genome shotgun (WGS) entry which is preliminary data.</text>
</comment>
<protein>
    <submittedName>
        <fullName evidence="5">Singed-like protein</fullName>
    </submittedName>
</protein>
<name>A0A1Y3BG85_EURMA</name>
<evidence type="ECO:0000313" key="5">
    <source>
        <dbReference type="EMBL" id="OTF79054.1"/>
    </source>
</evidence>
<evidence type="ECO:0000313" key="6">
    <source>
        <dbReference type="Proteomes" id="UP000194236"/>
    </source>
</evidence>
<dbReference type="InterPro" id="IPR008999">
    <property type="entry name" value="Actin-crosslinking"/>
</dbReference>
<sequence>MAIKIIGVDLSANQNEVTQHEIFQMEFDDKLDCWYLSTKDGKYWSPGAASAVHIALPNQSVKGRFRLSWNPDDGTCSLSLIDDNNIRPLCARKSGQLFTGSSESIRFYIKFMNRTNVCLRASNSSGFVGTKGQGSYKLESNKTMPDMFTIEYANADNPTISRDDFDLIDSSFNCCYLKLASNGKYLNVADGQTLAADAPSMACAQQFHIELRTGTYIAIRAYDSNAYLNLTANGGIVLANCPPEKATLWEF</sequence>
<dbReference type="OrthoDB" id="10259868at2759"/>
<dbReference type="FunFam" id="2.80.10.50:FF:000008">
    <property type="entry name" value="Fascin"/>
    <property type="match status" value="1"/>
</dbReference>